<evidence type="ECO:0000313" key="3">
    <source>
        <dbReference type="Proteomes" id="UP000186922"/>
    </source>
</evidence>
<comment type="caution">
    <text evidence="2">The sequence shown here is derived from an EMBL/GenBank/DDBJ whole genome shotgun (WGS) entry which is preliminary data.</text>
</comment>
<feature type="region of interest" description="Disordered" evidence="1">
    <location>
        <begin position="1"/>
        <end position="22"/>
    </location>
</feature>
<reference evidence="2 3" key="1">
    <citation type="journal article" date="2016" name="Nat. Commun.">
        <title>Extremotolerant tardigrade genome and improved radiotolerance of human cultured cells by tardigrade-unique protein.</title>
        <authorList>
            <person name="Hashimoto T."/>
            <person name="Horikawa D.D."/>
            <person name="Saito Y."/>
            <person name="Kuwahara H."/>
            <person name="Kozuka-Hata H."/>
            <person name="Shin-I T."/>
            <person name="Minakuchi Y."/>
            <person name="Ohishi K."/>
            <person name="Motoyama A."/>
            <person name="Aizu T."/>
            <person name="Enomoto A."/>
            <person name="Kondo K."/>
            <person name="Tanaka S."/>
            <person name="Hara Y."/>
            <person name="Koshikawa S."/>
            <person name="Sagara H."/>
            <person name="Miura T."/>
            <person name="Yokobori S."/>
            <person name="Miyagawa K."/>
            <person name="Suzuki Y."/>
            <person name="Kubo T."/>
            <person name="Oyama M."/>
            <person name="Kohara Y."/>
            <person name="Fujiyama A."/>
            <person name="Arakawa K."/>
            <person name="Katayama T."/>
            <person name="Toyoda A."/>
            <person name="Kunieda T."/>
        </authorList>
    </citation>
    <scope>NUCLEOTIDE SEQUENCE [LARGE SCALE GENOMIC DNA]</scope>
    <source>
        <strain evidence="2 3">YOKOZUNA-1</strain>
    </source>
</reference>
<evidence type="ECO:0000313" key="2">
    <source>
        <dbReference type="EMBL" id="GAU98477.1"/>
    </source>
</evidence>
<proteinExistence type="predicted"/>
<organism evidence="2 3">
    <name type="scientific">Ramazzottius varieornatus</name>
    <name type="common">Water bear</name>
    <name type="synonym">Tardigrade</name>
    <dbReference type="NCBI Taxonomy" id="947166"/>
    <lineage>
        <taxon>Eukaryota</taxon>
        <taxon>Metazoa</taxon>
        <taxon>Ecdysozoa</taxon>
        <taxon>Tardigrada</taxon>
        <taxon>Eutardigrada</taxon>
        <taxon>Parachela</taxon>
        <taxon>Hypsibioidea</taxon>
        <taxon>Ramazzottiidae</taxon>
        <taxon>Ramazzottius</taxon>
    </lineage>
</organism>
<dbReference type="EMBL" id="BDGG01000004">
    <property type="protein sequence ID" value="GAU98477.1"/>
    <property type="molecule type" value="Genomic_DNA"/>
</dbReference>
<dbReference type="AlphaFoldDB" id="A0A1D1VFE7"/>
<evidence type="ECO:0000256" key="1">
    <source>
        <dbReference type="SAM" id="MobiDB-lite"/>
    </source>
</evidence>
<dbReference type="Proteomes" id="UP000186922">
    <property type="component" value="Unassembled WGS sequence"/>
</dbReference>
<protein>
    <submittedName>
        <fullName evidence="2">Uncharacterized protein</fullName>
    </submittedName>
</protein>
<gene>
    <name evidence="2" type="primary">RvY_09617-1</name>
    <name evidence="2" type="synonym">RvY_09617.1</name>
    <name evidence="2" type="ORF">RvY_09617</name>
</gene>
<name>A0A1D1VFE7_RAMVA</name>
<accession>A0A1D1VFE7</accession>
<keyword evidence="3" id="KW-1185">Reference proteome</keyword>
<sequence>MSQKEDIWYSSKSGAGGRKAQHRNMQFSSTKFLEFSIRVAEVVLLHMVRETDHYKAVEKRV</sequence>